<evidence type="ECO:0000313" key="1">
    <source>
        <dbReference type="EMBL" id="RVT88345.1"/>
    </source>
</evidence>
<sequence length="603" mass="68967">MQSVWARLQFALQHPVDTVETPGGRAHVALGLMRFSESSDGRLAFSRWRRTYKGMVWMPPQSPAEALIEFEDLPNGHTWQADLYAACAFEIHQAERAAGRTPNSGYIHAYVYRCVAPMLRALRQQPEWRTLGRRIQDGLQVDRASMARARRMLRFDRGSRPCTIDLYNLSVANRQLFDRADQDPGTFPGAELMLGTLLRVQKIAPQLNPLTRLRRELMDTGRVTIKPSTWRQLLTLTPAHLRLIEEFYEGKVWPQVVDFLLCLETLKLETLPSPMLLRRVFAQFANSSWRHPSHLREFEAVPRDFAHAVRAAAAAEVSEPALVRDEFPQVADWLRQVDPGLSKLQRRAGWAWLRQRSMQWHQAQHERWNLSNQGIPCPFEPMEWGAFRLEAIHDAVTLFDEGEAMGHCIFSRLDDMLSGTSLLVSIRSREGTPGSWKRVATAECHHDPDRGWFLKEAQGPANQDPGSAVRDVAQRLVTTLNQQASGTRSREFYCPRTASLEVRQRRGCPIGARVEIRLKRLNRALLEGRWFSAESFTDKFWRIERSDVPLQSTERASWMEEAASTSTVFSLLDRGYSVTAMDGPFETEEDAIYALDVAWESSE</sequence>
<gene>
    <name evidence="1" type="ORF">EOD73_05000</name>
</gene>
<dbReference type="OrthoDB" id="8866982at2"/>
<dbReference type="EMBL" id="SACM01000001">
    <property type="protein sequence ID" value="RVT88345.1"/>
    <property type="molecule type" value="Genomic_DNA"/>
</dbReference>
<protein>
    <submittedName>
        <fullName evidence="1">Uncharacterized protein</fullName>
    </submittedName>
</protein>
<accession>A0A3S2UHP9</accession>
<proteinExistence type="predicted"/>
<reference evidence="1 2" key="1">
    <citation type="submission" date="2019-01" db="EMBL/GenBank/DDBJ databases">
        <authorList>
            <person name="Chen W.-M."/>
        </authorList>
    </citation>
    <scope>NUCLEOTIDE SEQUENCE [LARGE SCALE GENOMIC DNA]</scope>
    <source>
        <strain evidence="1 2">CCP-18</strain>
    </source>
</reference>
<keyword evidence="2" id="KW-1185">Reference proteome</keyword>
<dbReference type="AlphaFoldDB" id="A0A3S2UHP9"/>
<dbReference type="Proteomes" id="UP000288587">
    <property type="component" value="Unassembled WGS sequence"/>
</dbReference>
<name>A0A3S2UHP9_9BURK</name>
<evidence type="ECO:0000313" key="2">
    <source>
        <dbReference type="Proteomes" id="UP000288587"/>
    </source>
</evidence>
<comment type="caution">
    <text evidence="1">The sequence shown here is derived from an EMBL/GenBank/DDBJ whole genome shotgun (WGS) entry which is preliminary data.</text>
</comment>
<dbReference type="RefSeq" id="WP_127681428.1">
    <property type="nucleotide sequence ID" value="NZ_SACM01000001.1"/>
</dbReference>
<organism evidence="1 2">
    <name type="scientific">Inhella crocodyli</name>
    <dbReference type="NCBI Taxonomy" id="2499851"/>
    <lineage>
        <taxon>Bacteria</taxon>
        <taxon>Pseudomonadati</taxon>
        <taxon>Pseudomonadota</taxon>
        <taxon>Betaproteobacteria</taxon>
        <taxon>Burkholderiales</taxon>
        <taxon>Sphaerotilaceae</taxon>
        <taxon>Inhella</taxon>
    </lineage>
</organism>